<organism evidence="6 7">
    <name type="scientific">Candidatus Acidiferrum panamense</name>
    <dbReference type="NCBI Taxonomy" id="2741543"/>
    <lineage>
        <taxon>Bacteria</taxon>
        <taxon>Pseudomonadati</taxon>
        <taxon>Acidobacteriota</taxon>
        <taxon>Terriglobia</taxon>
        <taxon>Candidatus Acidiferrales</taxon>
        <taxon>Candidatus Acidiferrum</taxon>
    </lineage>
</organism>
<comment type="caution">
    <text evidence="6">The sequence shown here is derived from an EMBL/GenBank/DDBJ whole genome shotgun (WGS) entry which is preliminary data.</text>
</comment>
<dbReference type="GO" id="GO:0004252">
    <property type="term" value="F:serine-type endopeptidase activity"/>
    <property type="evidence" value="ECO:0007669"/>
    <property type="project" value="UniProtKB-UniRule"/>
</dbReference>
<feature type="region of interest" description="Disordered" evidence="4">
    <location>
        <begin position="138"/>
        <end position="161"/>
    </location>
</feature>
<sequence>ALTWTRANADRYGIDPDFFRKQDIHIHVPSGAVPKDGPSAGAAMVTALVSLLSGRPVKDRLAMTGEMTLSGVVLPIGGVKEKVLGAKRAGIKEVLLPADNEPNVVADLTPEIVGDIKITYVHTLDEVLEHALQKEPVAQPLAPAPESKVKRLGPESPRAIH</sequence>
<dbReference type="PANTHER" id="PTHR10046">
    <property type="entry name" value="ATP DEPENDENT LON PROTEASE FAMILY MEMBER"/>
    <property type="match status" value="1"/>
</dbReference>
<dbReference type="InterPro" id="IPR008269">
    <property type="entry name" value="Lon_proteolytic"/>
</dbReference>
<keyword evidence="1 3" id="KW-0378">Hydrolase</keyword>
<comment type="similarity">
    <text evidence="3">Belongs to the peptidase S16 family.</text>
</comment>
<keyword evidence="2 3" id="KW-0720">Serine protease</keyword>
<evidence type="ECO:0000259" key="5">
    <source>
        <dbReference type="PROSITE" id="PS51786"/>
    </source>
</evidence>
<feature type="domain" description="Lon proteolytic" evidence="5">
    <location>
        <begin position="1"/>
        <end position="134"/>
    </location>
</feature>
<dbReference type="EC" id="3.4.21.53" evidence="3"/>
<evidence type="ECO:0000256" key="4">
    <source>
        <dbReference type="SAM" id="MobiDB-lite"/>
    </source>
</evidence>
<dbReference type="PROSITE" id="PS51786">
    <property type="entry name" value="LON_PROTEOLYTIC"/>
    <property type="match status" value="1"/>
</dbReference>
<name>A0A7V8NX41_9BACT</name>
<evidence type="ECO:0000313" key="6">
    <source>
        <dbReference type="EMBL" id="MBA0089052.1"/>
    </source>
</evidence>
<dbReference type="InterPro" id="IPR014721">
    <property type="entry name" value="Ribsml_uS5_D2-typ_fold_subgr"/>
</dbReference>
<dbReference type="Gene3D" id="3.30.230.10">
    <property type="match status" value="1"/>
</dbReference>
<dbReference type="InterPro" id="IPR008268">
    <property type="entry name" value="Peptidase_S16_AS"/>
</dbReference>
<dbReference type="SUPFAM" id="SSF54211">
    <property type="entry name" value="Ribosomal protein S5 domain 2-like"/>
    <property type="match status" value="1"/>
</dbReference>
<evidence type="ECO:0000256" key="3">
    <source>
        <dbReference type="PROSITE-ProRule" id="PRU01122"/>
    </source>
</evidence>
<dbReference type="GO" id="GO:0006508">
    <property type="term" value="P:proteolysis"/>
    <property type="evidence" value="ECO:0007669"/>
    <property type="project" value="UniProtKB-KW"/>
</dbReference>
<evidence type="ECO:0000256" key="1">
    <source>
        <dbReference type="ARBA" id="ARBA00022801"/>
    </source>
</evidence>
<keyword evidence="3" id="KW-0645">Protease</keyword>
<comment type="catalytic activity">
    <reaction evidence="3">
        <text>Hydrolysis of proteins in presence of ATP.</text>
        <dbReference type="EC" id="3.4.21.53"/>
    </reaction>
</comment>
<feature type="active site" evidence="3">
    <location>
        <position position="39"/>
    </location>
</feature>
<evidence type="ECO:0000256" key="2">
    <source>
        <dbReference type="ARBA" id="ARBA00022825"/>
    </source>
</evidence>
<dbReference type="GO" id="GO:0004176">
    <property type="term" value="F:ATP-dependent peptidase activity"/>
    <property type="evidence" value="ECO:0007669"/>
    <property type="project" value="UniProtKB-UniRule"/>
</dbReference>
<dbReference type="InterPro" id="IPR020568">
    <property type="entry name" value="Ribosomal_Su5_D2-typ_SF"/>
</dbReference>
<dbReference type="PROSITE" id="PS01046">
    <property type="entry name" value="LON_SER"/>
    <property type="match status" value="1"/>
</dbReference>
<reference evidence="6" key="1">
    <citation type="submission" date="2020-06" db="EMBL/GenBank/DDBJ databases">
        <title>Legume-microbial interactions unlock mineral nutrients during tropical forest succession.</title>
        <authorList>
            <person name="Epihov D.Z."/>
        </authorList>
    </citation>
    <scope>NUCLEOTIDE SEQUENCE [LARGE SCALE GENOMIC DNA]</scope>
    <source>
        <strain evidence="6">Pan2503</strain>
    </source>
</reference>
<dbReference type="AlphaFoldDB" id="A0A7V8NX41"/>
<feature type="non-terminal residue" evidence="6">
    <location>
        <position position="1"/>
    </location>
</feature>
<dbReference type="EMBL" id="JACDQQ010002806">
    <property type="protein sequence ID" value="MBA0089052.1"/>
    <property type="molecule type" value="Genomic_DNA"/>
</dbReference>
<dbReference type="Proteomes" id="UP000567293">
    <property type="component" value="Unassembled WGS sequence"/>
</dbReference>
<accession>A0A7V8NX41</accession>
<keyword evidence="7" id="KW-1185">Reference proteome</keyword>
<dbReference type="GO" id="GO:0005524">
    <property type="term" value="F:ATP binding"/>
    <property type="evidence" value="ECO:0007669"/>
    <property type="project" value="InterPro"/>
</dbReference>
<proteinExistence type="inferred from homology"/>
<dbReference type="Pfam" id="PF05362">
    <property type="entry name" value="Lon_C"/>
    <property type="match status" value="1"/>
</dbReference>
<dbReference type="GO" id="GO:0030163">
    <property type="term" value="P:protein catabolic process"/>
    <property type="evidence" value="ECO:0007669"/>
    <property type="project" value="InterPro"/>
</dbReference>
<feature type="active site" evidence="3">
    <location>
        <position position="82"/>
    </location>
</feature>
<gene>
    <name evidence="6" type="ORF">HRJ53_29020</name>
</gene>
<dbReference type="PRINTS" id="PR00830">
    <property type="entry name" value="ENDOLAPTASE"/>
</dbReference>
<protein>
    <recommendedName>
        <fullName evidence="3">endopeptidase La</fullName>
        <ecNumber evidence="3">3.4.21.53</ecNumber>
    </recommendedName>
</protein>
<dbReference type="InterPro" id="IPR027065">
    <property type="entry name" value="Lon_Prtase"/>
</dbReference>
<evidence type="ECO:0000313" key="7">
    <source>
        <dbReference type="Proteomes" id="UP000567293"/>
    </source>
</evidence>